<organism evidence="4 5">
    <name type="scientific">Kitasatospora paranensis</name>
    <dbReference type="NCBI Taxonomy" id="258053"/>
    <lineage>
        <taxon>Bacteria</taxon>
        <taxon>Bacillati</taxon>
        <taxon>Actinomycetota</taxon>
        <taxon>Actinomycetes</taxon>
        <taxon>Kitasatosporales</taxon>
        <taxon>Streptomycetaceae</taxon>
        <taxon>Kitasatospora</taxon>
    </lineage>
</organism>
<dbReference type="InterPro" id="IPR010679">
    <property type="entry name" value="DUF1254"/>
</dbReference>
<dbReference type="SUPFAM" id="SSF160935">
    <property type="entry name" value="VPA0735-like"/>
    <property type="match status" value="1"/>
</dbReference>
<name>A0ABW2G8S8_9ACTN</name>
<dbReference type="PANTHER" id="PTHR36509">
    <property type="entry name" value="BLL3101 PROTEIN"/>
    <property type="match status" value="1"/>
</dbReference>
<dbReference type="Proteomes" id="UP001596435">
    <property type="component" value="Unassembled WGS sequence"/>
</dbReference>
<feature type="domain" description="DUF1254" evidence="3">
    <location>
        <begin position="44"/>
        <end position="173"/>
    </location>
</feature>
<comment type="caution">
    <text evidence="4">The sequence shown here is derived from an EMBL/GenBank/DDBJ whole genome shotgun (WGS) entry which is preliminary data.</text>
</comment>
<dbReference type="InterPro" id="IPR010621">
    <property type="entry name" value="DUF1214"/>
</dbReference>
<dbReference type="RefSeq" id="WP_380232974.1">
    <property type="nucleotide sequence ID" value="NZ_JBHSVH010000002.1"/>
</dbReference>
<gene>
    <name evidence="4" type="ORF">ACFQMG_35225</name>
</gene>
<evidence type="ECO:0000259" key="3">
    <source>
        <dbReference type="Pfam" id="PF06863"/>
    </source>
</evidence>
<evidence type="ECO:0000259" key="2">
    <source>
        <dbReference type="Pfam" id="PF06742"/>
    </source>
</evidence>
<reference evidence="5" key="1">
    <citation type="journal article" date="2019" name="Int. J. Syst. Evol. Microbiol.">
        <title>The Global Catalogue of Microorganisms (GCM) 10K type strain sequencing project: providing services to taxonomists for standard genome sequencing and annotation.</title>
        <authorList>
            <consortium name="The Broad Institute Genomics Platform"/>
            <consortium name="The Broad Institute Genome Sequencing Center for Infectious Disease"/>
            <person name="Wu L."/>
            <person name="Ma J."/>
        </authorList>
    </citation>
    <scope>NUCLEOTIDE SEQUENCE [LARGE SCALE GENOMIC DNA]</scope>
    <source>
        <strain evidence="5">CGMCC 1.12859</strain>
    </source>
</reference>
<feature type="region of interest" description="Disordered" evidence="1">
    <location>
        <begin position="419"/>
        <end position="440"/>
    </location>
</feature>
<accession>A0ABW2G8S8</accession>
<protein>
    <submittedName>
        <fullName evidence="4">DUF1254 domain-containing protein</fullName>
    </submittedName>
</protein>
<sequence length="440" mass="47594">MLSDDLRTLSREAYVYLYPLVMMDVTRRQSAAVRAGVKPGYGPPNQFHHLRAFPPADFRAVVRPNFDTLYSNAWLDLTSGPVELHVADTADRYYMLPLMDMWTDVFATIGQRTTGTGDQDYLVVGPDWRGDTPAGATVLRSPTPYVWLIGRTQTNGPADYDAVHKVQDGYTLTTPNPTTHTPDPGVDVATDPLTLVNSLSAAQFFTHAAQALAENPPHASDFSALARIAHLGIVPGQDFDPGRFDADALTQVEDGARAARDAILGSMASFGTPANGWRTSTDTMGVYGNSYFKRAVVAAGGLGANPPEDAVYPVLATDADGRPVAGENDYVLHFDADALPPAGAFWSVTMYDGEGFQVGNELDRFALGDRDPLTYNADGSLDIHISHRNPGRDRQANWLPAPLGPLGVTMRLYAPAPQALDGRWNPPPVRATRPDKESNA</sequence>
<dbReference type="PANTHER" id="PTHR36509:SF2">
    <property type="entry name" value="BLL3101 PROTEIN"/>
    <property type="match status" value="1"/>
</dbReference>
<feature type="domain" description="DUF1214" evidence="2">
    <location>
        <begin position="310"/>
        <end position="416"/>
    </location>
</feature>
<dbReference type="InterPro" id="IPR037049">
    <property type="entry name" value="DUF1214_C_sf"/>
</dbReference>
<dbReference type="Gene3D" id="2.60.40.1610">
    <property type="entry name" value="Domain of unknown function DUF1254"/>
    <property type="match status" value="1"/>
</dbReference>
<evidence type="ECO:0000313" key="5">
    <source>
        <dbReference type="Proteomes" id="UP001596435"/>
    </source>
</evidence>
<keyword evidence="5" id="KW-1185">Reference proteome</keyword>
<dbReference type="Gene3D" id="2.60.120.600">
    <property type="entry name" value="Domain of unknown function DUF1214, C-terminal domain"/>
    <property type="match status" value="1"/>
</dbReference>
<dbReference type="EMBL" id="JBHTAJ010000121">
    <property type="protein sequence ID" value="MFC7184812.1"/>
    <property type="molecule type" value="Genomic_DNA"/>
</dbReference>
<proteinExistence type="predicted"/>
<dbReference type="Pfam" id="PF06742">
    <property type="entry name" value="DUF1214"/>
    <property type="match status" value="1"/>
</dbReference>
<dbReference type="InterPro" id="IPR037050">
    <property type="entry name" value="DUF1254_sf"/>
</dbReference>
<evidence type="ECO:0000256" key="1">
    <source>
        <dbReference type="SAM" id="MobiDB-lite"/>
    </source>
</evidence>
<dbReference type="Pfam" id="PF06863">
    <property type="entry name" value="DUF1254"/>
    <property type="match status" value="1"/>
</dbReference>
<evidence type="ECO:0000313" key="4">
    <source>
        <dbReference type="EMBL" id="MFC7184812.1"/>
    </source>
</evidence>